<dbReference type="OrthoDB" id="9767863at2"/>
<dbReference type="PANTHER" id="PTHR23028">
    <property type="entry name" value="ACETYLTRANSFERASE"/>
    <property type="match status" value="1"/>
</dbReference>
<dbReference type="GO" id="GO:0016747">
    <property type="term" value="F:acyltransferase activity, transferring groups other than amino-acyl groups"/>
    <property type="evidence" value="ECO:0007669"/>
    <property type="project" value="InterPro"/>
</dbReference>
<comment type="caution">
    <text evidence="3">The sequence shown here is derived from an EMBL/GenBank/DDBJ whole genome shotgun (WGS) entry which is preliminary data.</text>
</comment>
<dbReference type="AlphaFoldDB" id="A0A3A3GI29"/>
<keyword evidence="1" id="KW-1133">Transmembrane helix</keyword>
<dbReference type="GO" id="GO:0000271">
    <property type="term" value="P:polysaccharide biosynthetic process"/>
    <property type="evidence" value="ECO:0007669"/>
    <property type="project" value="TreeGrafter"/>
</dbReference>
<evidence type="ECO:0000313" key="3">
    <source>
        <dbReference type="EMBL" id="RJG01926.1"/>
    </source>
</evidence>
<feature type="transmembrane region" description="Helical" evidence="1">
    <location>
        <begin position="118"/>
        <end position="137"/>
    </location>
</feature>
<dbReference type="PANTHER" id="PTHR23028:SF53">
    <property type="entry name" value="ACYL_TRANSF_3 DOMAIN-CONTAINING PROTEIN"/>
    <property type="match status" value="1"/>
</dbReference>
<feature type="transmembrane region" description="Helical" evidence="1">
    <location>
        <begin position="339"/>
        <end position="361"/>
    </location>
</feature>
<name>A0A3A3GI29_9BURK</name>
<feature type="transmembrane region" description="Helical" evidence="1">
    <location>
        <begin position="284"/>
        <end position="304"/>
    </location>
</feature>
<evidence type="ECO:0000259" key="2">
    <source>
        <dbReference type="Pfam" id="PF01757"/>
    </source>
</evidence>
<feature type="transmembrane region" description="Helical" evidence="1">
    <location>
        <begin position="262"/>
        <end position="278"/>
    </location>
</feature>
<keyword evidence="1" id="KW-0472">Membrane</keyword>
<gene>
    <name evidence="3" type="ORF">D3878_10330</name>
</gene>
<evidence type="ECO:0000256" key="1">
    <source>
        <dbReference type="SAM" id="Phobius"/>
    </source>
</evidence>
<feature type="transmembrane region" description="Helical" evidence="1">
    <location>
        <begin position="47"/>
        <end position="66"/>
    </location>
</feature>
<sequence length="390" mass="44269">MATNLSGLIRKAGTMDGTRNIVNLFANLPTVATVLEKNRGAGPGFDALRIGLALCILLFHSIQNSYGSRYSAYVPTFFYPIILALLPMFFCLSGFLVTGSALRTRSVPLFLTYRGLRIFPALAVEVTLCALLLGPLLTTVPLKNYFSDHQFFEYFGNIISIVRYTLPGVFADNPVPHIVNIALWTLRPEFHCYFAMSLLMLSSIVYRPTLYTRLFLAASVYVAILNVVNGFGNPTSTFPWHVILYYFFIGIAFFHWKEHIPLHFSLFAAAAILSYFLLPLDGTTYVAAFPLTYCMVYLGTLKIPRVPLLQNGDYSYGIYLFHFPIQQTLIHFFPGLREWWLLFPVAATLTILFAAASWHWIEKPSLSLKKHFDFLRTWRIGRILPADQPR</sequence>
<dbReference type="RefSeq" id="WP_119785388.1">
    <property type="nucleotide sequence ID" value="NZ_QYUQ01000002.1"/>
</dbReference>
<evidence type="ECO:0000313" key="4">
    <source>
        <dbReference type="Proteomes" id="UP000266327"/>
    </source>
</evidence>
<dbReference type="EMBL" id="QYUQ01000002">
    <property type="protein sequence ID" value="RJG01926.1"/>
    <property type="molecule type" value="Genomic_DNA"/>
</dbReference>
<dbReference type="Proteomes" id="UP000266327">
    <property type="component" value="Unassembled WGS sequence"/>
</dbReference>
<feature type="transmembrane region" description="Helical" evidence="1">
    <location>
        <begin position="78"/>
        <end position="97"/>
    </location>
</feature>
<protein>
    <submittedName>
        <fullName evidence="3">Acyltransferase</fullName>
    </submittedName>
</protein>
<dbReference type="InterPro" id="IPR002656">
    <property type="entry name" value="Acyl_transf_3_dom"/>
</dbReference>
<dbReference type="InterPro" id="IPR050879">
    <property type="entry name" value="Acyltransferase_3"/>
</dbReference>
<proteinExistence type="predicted"/>
<keyword evidence="3" id="KW-0808">Transferase</keyword>
<keyword evidence="3" id="KW-0012">Acyltransferase</keyword>
<accession>A0A3A3GI29</accession>
<feature type="domain" description="Acyltransferase 3" evidence="2">
    <location>
        <begin position="44"/>
        <end position="356"/>
    </location>
</feature>
<organism evidence="3 4">
    <name type="scientific">Noviherbaspirillum sedimenti</name>
    <dbReference type="NCBI Taxonomy" id="2320865"/>
    <lineage>
        <taxon>Bacteria</taxon>
        <taxon>Pseudomonadati</taxon>
        <taxon>Pseudomonadota</taxon>
        <taxon>Betaproteobacteria</taxon>
        <taxon>Burkholderiales</taxon>
        <taxon>Oxalobacteraceae</taxon>
        <taxon>Noviherbaspirillum</taxon>
    </lineage>
</organism>
<feature type="transmembrane region" description="Helical" evidence="1">
    <location>
        <begin position="214"/>
        <end position="232"/>
    </location>
</feature>
<keyword evidence="4" id="KW-1185">Reference proteome</keyword>
<feature type="transmembrane region" description="Helical" evidence="1">
    <location>
        <begin position="238"/>
        <end position="255"/>
    </location>
</feature>
<dbReference type="Pfam" id="PF01757">
    <property type="entry name" value="Acyl_transf_3"/>
    <property type="match status" value="1"/>
</dbReference>
<reference evidence="4" key="1">
    <citation type="submission" date="2018-09" db="EMBL/GenBank/DDBJ databases">
        <authorList>
            <person name="Zhu H."/>
        </authorList>
    </citation>
    <scope>NUCLEOTIDE SEQUENCE [LARGE SCALE GENOMIC DNA]</scope>
    <source>
        <strain evidence="4">K1S02-23</strain>
    </source>
</reference>
<keyword evidence="1" id="KW-0812">Transmembrane</keyword>
<dbReference type="GO" id="GO:0016020">
    <property type="term" value="C:membrane"/>
    <property type="evidence" value="ECO:0007669"/>
    <property type="project" value="TreeGrafter"/>
</dbReference>